<accession>A0AAD6NNS3</accession>
<feature type="region of interest" description="Disordered" evidence="2">
    <location>
        <begin position="33"/>
        <end position="114"/>
    </location>
</feature>
<feature type="region of interest" description="Disordered" evidence="2">
    <location>
        <begin position="391"/>
        <end position="454"/>
    </location>
</feature>
<evidence type="ECO:0000313" key="5">
    <source>
        <dbReference type="Proteomes" id="UP001221413"/>
    </source>
</evidence>
<feature type="compositionally biased region" description="Polar residues" evidence="2">
    <location>
        <begin position="471"/>
        <end position="480"/>
    </location>
</feature>
<feature type="domain" description="Knr4/Smi1-like" evidence="3">
    <location>
        <begin position="162"/>
        <end position="343"/>
    </location>
</feature>
<dbReference type="InterPro" id="IPR018958">
    <property type="entry name" value="Knr4/Smi1-like_dom"/>
</dbReference>
<name>A0AAD6NNS3_DREDA</name>
<dbReference type="GO" id="GO:0043332">
    <property type="term" value="C:mating projection tip"/>
    <property type="evidence" value="ECO:0007669"/>
    <property type="project" value="TreeGrafter"/>
</dbReference>
<dbReference type="PIRSF" id="PIRSF017023">
    <property type="entry name" value="KNR4"/>
    <property type="match status" value="1"/>
</dbReference>
<dbReference type="SMART" id="SM00860">
    <property type="entry name" value="SMI1_KNR4"/>
    <property type="match status" value="1"/>
</dbReference>
<dbReference type="EMBL" id="JAQGDS010000001">
    <property type="protein sequence ID" value="KAJ6264760.1"/>
    <property type="molecule type" value="Genomic_DNA"/>
</dbReference>
<feature type="compositionally biased region" description="Basic residues" evidence="2">
    <location>
        <begin position="391"/>
        <end position="400"/>
    </location>
</feature>
<proteinExistence type="inferred from homology"/>
<dbReference type="SUPFAM" id="SSF160631">
    <property type="entry name" value="SMI1/KNR4-like"/>
    <property type="match status" value="1"/>
</dbReference>
<dbReference type="Pfam" id="PF09346">
    <property type="entry name" value="SMI1_KNR4"/>
    <property type="match status" value="1"/>
</dbReference>
<evidence type="ECO:0000313" key="4">
    <source>
        <dbReference type="EMBL" id="KAJ6264760.1"/>
    </source>
</evidence>
<dbReference type="AlphaFoldDB" id="A0AAD6NNS3"/>
<sequence>MDINSGFANAMKTFWHAMTSDDRHATFNSPYRAASSYPGVGRNPELSSVSSSRIDGAPYQDELGHPASRSSTHLASSAADGHDMYSPRSGNGPLSPSSPYSPGSRSSTTNRPKDVSAITGIPLQEFNADGSPPPPPVAHSWRRIDRWAEDNYPELYDQLCEGSTINDINELEHDLDCSLPMDVRESLQLHDGQERGGTPTGIIFGAMLMDCEEILDEWKQWQVVRAEYLQKQATIANGMAAARSQAGPSSGPSSPRGGAPPPNGSTLNKAVLMARQDSQPEGAVQKVYCHPGWIPLVRDWGGNNIGIDLAPGPAGKWGQVIMFGRDYDCKYVVAKSWASFLATVADDLDGNNWYVEEESGELKLRELKTTKVEPGYFDILRLRTDKKYGRKIPPHMRRRPGPPPHVATTGNGPVGPRPGPGTISPSSPMIGLSPIIRPDGSREPMPSKSLSPIHAPKAVRPIGRALDDMPSSATASSNPGTPVILTPSRTSLQSTRSTETPPPLIIDNNAAKKKDDLEDLSDLISTPTTSKSVDGEKMSPGGKEPIKEVDSLAETLEDVDLGKGK</sequence>
<dbReference type="InterPro" id="IPR037883">
    <property type="entry name" value="Knr4/Smi1-like_sf"/>
</dbReference>
<gene>
    <name evidence="4" type="ORF">Dda_0911</name>
</gene>
<feature type="compositionally biased region" description="Polar residues" evidence="2">
    <location>
        <begin position="487"/>
        <end position="499"/>
    </location>
</feature>
<dbReference type="GO" id="GO:0070880">
    <property type="term" value="P:fungal-type cell wall beta-glucan biosynthetic process"/>
    <property type="evidence" value="ECO:0007669"/>
    <property type="project" value="TreeGrafter"/>
</dbReference>
<evidence type="ECO:0000259" key="3">
    <source>
        <dbReference type="SMART" id="SM00860"/>
    </source>
</evidence>
<evidence type="ECO:0000256" key="2">
    <source>
        <dbReference type="SAM" id="MobiDB-lite"/>
    </source>
</evidence>
<comment type="caution">
    <text evidence="4">The sequence shown here is derived from an EMBL/GenBank/DDBJ whole genome shotgun (WGS) entry which is preliminary data.</text>
</comment>
<reference evidence="4" key="1">
    <citation type="submission" date="2023-01" db="EMBL/GenBank/DDBJ databases">
        <title>The chitinases involved in constricting ring structure development in the nematode-trapping fungus Drechslerella dactyloides.</title>
        <authorList>
            <person name="Wang R."/>
            <person name="Zhang L."/>
            <person name="Tang P."/>
            <person name="Li S."/>
            <person name="Liang L."/>
        </authorList>
    </citation>
    <scope>NUCLEOTIDE SEQUENCE</scope>
    <source>
        <strain evidence="4">YMF1.00031</strain>
    </source>
</reference>
<organism evidence="4 5">
    <name type="scientific">Drechslerella dactyloides</name>
    <name type="common">Nematode-trapping fungus</name>
    <name type="synonym">Arthrobotrys dactyloides</name>
    <dbReference type="NCBI Taxonomy" id="74499"/>
    <lineage>
        <taxon>Eukaryota</taxon>
        <taxon>Fungi</taxon>
        <taxon>Dikarya</taxon>
        <taxon>Ascomycota</taxon>
        <taxon>Pezizomycotina</taxon>
        <taxon>Orbiliomycetes</taxon>
        <taxon>Orbiliales</taxon>
        <taxon>Orbiliaceae</taxon>
        <taxon>Drechslerella</taxon>
    </lineage>
</organism>
<evidence type="ECO:0000256" key="1">
    <source>
        <dbReference type="ARBA" id="ARBA00005303"/>
    </source>
</evidence>
<keyword evidence="5" id="KW-1185">Reference proteome</keyword>
<dbReference type="PANTHER" id="PTHR47432">
    <property type="entry name" value="CELL WALL ASSEMBLY REGULATOR SMI1"/>
    <property type="match status" value="1"/>
</dbReference>
<comment type="similarity">
    <text evidence="1">Belongs to the KNR4/SMI1 family.</text>
</comment>
<dbReference type="PANTHER" id="PTHR47432:SF1">
    <property type="entry name" value="CELL WALL ASSEMBLY REGULATOR SMI1"/>
    <property type="match status" value="1"/>
</dbReference>
<feature type="region of interest" description="Disordered" evidence="2">
    <location>
        <begin position="239"/>
        <end position="267"/>
    </location>
</feature>
<dbReference type="Gene3D" id="3.40.1580.10">
    <property type="entry name" value="SMI1/KNR4-like"/>
    <property type="match status" value="1"/>
</dbReference>
<feature type="region of interest" description="Disordered" evidence="2">
    <location>
        <begin position="466"/>
        <end position="565"/>
    </location>
</feature>
<dbReference type="Proteomes" id="UP001221413">
    <property type="component" value="Unassembled WGS sequence"/>
</dbReference>
<feature type="compositionally biased region" description="Low complexity" evidence="2">
    <location>
        <begin position="240"/>
        <end position="257"/>
    </location>
</feature>
<dbReference type="InterPro" id="IPR009203">
    <property type="entry name" value="Knr4/Smi1"/>
</dbReference>
<feature type="compositionally biased region" description="Low complexity" evidence="2">
    <location>
        <begin position="86"/>
        <end position="107"/>
    </location>
</feature>
<protein>
    <submittedName>
        <fullName evidence="4">Glucan synthesis regulatory protein</fullName>
    </submittedName>
</protein>
<dbReference type="InterPro" id="IPR051873">
    <property type="entry name" value="KNR4/SMI1_regulator"/>
</dbReference>